<sequence length="214" mass="23620">MSPNSKSNMLAACIQSSTTTKNRDTGDLIQLLEQDEVRRANSVSSTPKATSTPQPRKSSILAMLILQRDDAQDHETNSEPSVESDSTAVRSASASSVLSSLKRRPKRHKAVHKTSIIPETLFSLEAGEILASQLRTLMKGKKRLSAEALQKLSDDLGKLEGATTRLERKYLEDTGLALAVHSLSSLPGLELPMRDKYKWVKRTKVLSRHWSSIL</sequence>
<dbReference type="HOGENOM" id="CLU_1289786_0_0_1"/>
<dbReference type="AlphaFoldDB" id="A0A0C3Q3F0"/>
<name>A0A0C3Q3F0_9AGAM</name>
<dbReference type="Proteomes" id="UP000054248">
    <property type="component" value="Unassembled WGS sequence"/>
</dbReference>
<feature type="region of interest" description="Disordered" evidence="1">
    <location>
        <begin position="71"/>
        <end position="91"/>
    </location>
</feature>
<accession>A0A0C3Q3F0</accession>
<keyword evidence="3" id="KW-1185">Reference proteome</keyword>
<evidence type="ECO:0000256" key="1">
    <source>
        <dbReference type="SAM" id="MobiDB-lite"/>
    </source>
</evidence>
<feature type="compositionally biased region" description="Polar residues" evidence="1">
    <location>
        <begin position="41"/>
        <end position="57"/>
    </location>
</feature>
<proteinExistence type="predicted"/>
<gene>
    <name evidence="2" type="ORF">M407DRAFT_27291</name>
</gene>
<feature type="compositionally biased region" description="Polar residues" evidence="1">
    <location>
        <begin position="1"/>
        <end position="20"/>
    </location>
</feature>
<evidence type="ECO:0000313" key="2">
    <source>
        <dbReference type="EMBL" id="KIO23220.1"/>
    </source>
</evidence>
<evidence type="ECO:0000313" key="3">
    <source>
        <dbReference type="Proteomes" id="UP000054248"/>
    </source>
</evidence>
<feature type="region of interest" description="Disordered" evidence="1">
    <location>
        <begin position="1"/>
        <end position="59"/>
    </location>
</feature>
<organism evidence="2 3">
    <name type="scientific">Tulasnella calospora MUT 4182</name>
    <dbReference type="NCBI Taxonomy" id="1051891"/>
    <lineage>
        <taxon>Eukaryota</taxon>
        <taxon>Fungi</taxon>
        <taxon>Dikarya</taxon>
        <taxon>Basidiomycota</taxon>
        <taxon>Agaricomycotina</taxon>
        <taxon>Agaricomycetes</taxon>
        <taxon>Cantharellales</taxon>
        <taxon>Tulasnellaceae</taxon>
        <taxon>Tulasnella</taxon>
    </lineage>
</organism>
<protein>
    <submittedName>
        <fullName evidence="2">Uncharacterized protein</fullName>
    </submittedName>
</protein>
<dbReference type="EMBL" id="KN823090">
    <property type="protein sequence ID" value="KIO23220.1"/>
    <property type="molecule type" value="Genomic_DNA"/>
</dbReference>
<reference evidence="3" key="2">
    <citation type="submission" date="2015-01" db="EMBL/GenBank/DDBJ databases">
        <title>Evolutionary Origins and Diversification of the Mycorrhizal Mutualists.</title>
        <authorList>
            <consortium name="DOE Joint Genome Institute"/>
            <consortium name="Mycorrhizal Genomics Consortium"/>
            <person name="Kohler A."/>
            <person name="Kuo A."/>
            <person name="Nagy L.G."/>
            <person name="Floudas D."/>
            <person name="Copeland A."/>
            <person name="Barry K.W."/>
            <person name="Cichocki N."/>
            <person name="Veneault-Fourrey C."/>
            <person name="LaButti K."/>
            <person name="Lindquist E.A."/>
            <person name="Lipzen A."/>
            <person name="Lundell T."/>
            <person name="Morin E."/>
            <person name="Murat C."/>
            <person name="Riley R."/>
            <person name="Ohm R."/>
            <person name="Sun H."/>
            <person name="Tunlid A."/>
            <person name="Henrissat B."/>
            <person name="Grigoriev I.V."/>
            <person name="Hibbett D.S."/>
            <person name="Martin F."/>
        </authorList>
    </citation>
    <scope>NUCLEOTIDE SEQUENCE [LARGE SCALE GENOMIC DNA]</scope>
    <source>
        <strain evidence="3">MUT 4182</strain>
    </source>
</reference>
<dbReference type="OrthoDB" id="10498401at2759"/>
<reference evidence="2 3" key="1">
    <citation type="submission" date="2014-04" db="EMBL/GenBank/DDBJ databases">
        <authorList>
            <consortium name="DOE Joint Genome Institute"/>
            <person name="Kuo A."/>
            <person name="Girlanda M."/>
            <person name="Perotto S."/>
            <person name="Kohler A."/>
            <person name="Nagy L.G."/>
            <person name="Floudas D."/>
            <person name="Copeland A."/>
            <person name="Barry K.W."/>
            <person name="Cichocki N."/>
            <person name="Veneault-Fourrey C."/>
            <person name="LaButti K."/>
            <person name="Lindquist E.A."/>
            <person name="Lipzen A."/>
            <person name="Lundell T."/>
            <person name="Morin E."/>
            <person name="Murat C."/>
            <person name="Sun H."/>
            <person name="Tunlid A."/>
            <person name="Henrissat B."/>
            <person name="Grigoriev I.V."/>
            <person name="Hibbett D.S."/>
            <person name="Martin F."/>
            <person name="Nordberg H.P."/>
            <person name="Cantor M.N."/>
            <person name="Hua S.X."/>
        </authorList>
    </citation>
    <scope>NUCLEOTIDE SEQUENCE [LARGE SCALE GENOMIC DNA]</scope>
    <source>
        <strain evidence="2 3">MUT 4182</strain>
    </source>
</reference>